<organism evidence="1 2">
    <name type="scientific">Candidatus Accumulibacter phosphatis</name>
    <dbReference type="NCBI Taxonomy" id="327160"/>
    <lineage>
        <taxon>Bacteria</taxon>
        <taxon>Pseudomonadati</taxon>
        <taxon>Pseudomonadota</taxon>
        <taxon>Betaproteobacteria</taxon>
        <taxon>Candidatus Accumulibacter</taxon>
    </lineage>
</organism>
<dbReference type="EMBL" id="SWAD01000206">
    <property type="protein sequence ID" value="TMQ74466.1"/>
    <property type="molecule type" value="Genomic_DNA"/>
</dbReference>
<sequence>MRAYIKDLDQEWRCWFFFLSQADESIKLLESATGQENGGRSIVVQQKGLQYPFRLRVDKGIVARSRSGYVERCGAG</sequence>
<proteinExistence type="predicted"/>
<gene>
    <name evidence="1" type="ORF">ACCUM_0434</name>
</gene>
<protein>
    <submittedName>
        <fullName evidence="1">Uncharacterized protein</fullName>
    </submittedName>
</protein>
<dbReference type="Proteomes" id="UP000306324">
    <property type="component" value="Unassembled WGS sequence"/>
</dbReference>
<evidence type="ECO:0000313" key="1">
    <source>
        <dbReference type="EMBL" id="TMQ74466.1"/>
    </source>
</evidence>
<name>A0A5S4EGQ9_9PROT</name>
<comment type="caution">
    <text evidence="1">The sequence shown here is derived from an EMBL/GenBank/DDBJ whole genome shotgun (WGS) entry which is preliminary data.</text>
</comment>
<keyword evidence="2" id="KW-1185">Reference proteome</keyword>
<reference evidence="1 2" key="1">
    <citation type="submission" date="2019-04" db="EMBL/GenBank/DDBJ databases">
        <title>A novel phosphate-accumulating bacterium identified in bioreactor for phosphate removal from wastewater.</title>
        <authorList>
            <person name="Kotlyarov R.Y."/>
            <person name="Beletsky A.V."/>
            <person name="Kallistova A.Y."/>
            <person name="Dorofeev A.G."/>
            <person name="Nikolaev Y.Y."/>
            <person name="Pimenov N.V."/>
            <person name="Ravin N.V."/>
            <person name="Mardanov A.V."/>
        </authorList>
    </citation>
    <scope>NUCLEOTIDE SEQUENCE [LARGE SCALE GENOMIC DNA]</scope>
    <source>
        <strain evidence="1 2">Bin19</strain>
    </source>
</reference>
<dbReference type="AlphaFoldDB" id="A0A5S4EGQ9"/>
<accession>A0A5S4EGQ9</accession>
<evidence type="ECO:0000313" key="2">
    <source>
        <dbReference type="Proteomes" id="UP000306324"/>
    </source>
</evidence>